<evidence type="ECO:0000313" key="6">
    <source>
        <dbReference type="EMBL" id="QPQ92848.1"/>
    </source>
</evidence>
<evidence type="ECO:0000256" key="2">
    <source>
        <dbReference type="PROSITE-ProRule" id="PRU00169"/>
    </source>
</evidence>
<dbReference type="InterPro" id="IPR036388">
    <property type="entry name" value="WH-like_DNA-bd_sf"/>
</dbReference>
<feature type="domain" description="HTH luxR-type" evidence="4">
    <location>
        <begin position="150"/>
        <end position="215"/>
    </location>
</feature>
<dbReference type="Gene3D" id="1.10.10.10">
    <property type="entry name" value="Winged helix-like DNA-binding domain superfamily/Winged helix DNA-binding domain"/>
    <property type="match status" value="1"/>
</dbReference>
<dbReference type="InterPro" id="IPR011006">
    <property type="entry name" value="CheY-like_superfamily"/>
</dbReference>
<dbReference type="SMART" id="SM00421">
    <property type="entry name" value="HTH_LUXR"/>
    <property type="match status" value="1"/>
</dbReference>
<dbReference type="Proteomes" id="UP000594892">
    <property type="component" value="Chromosome 2"/>
</dbReference>
<evidence type="ECO:0000313" key="7">
    <source>
        <dbReference type="Proteomes" id="UP000594892"/>
    </source>
</evidence>
<dbReference type="CDD" id="cd06170">
    <property type="entry name" value="LuxR_C_like"/>
    <property type="match status" value="1"/>
</dbReference>
<organism evidence="6 7">
    <name type="scientific">Burkholderia glumae</name>
    <name type="common">Pseudomonas glumae</name>
    <dbReference type="NCBI Taxonomy" id="337"/>
    <lineage>
        <taxon>Bacteria</taxon>
        <taxon>Pseudomonadati</taxon>
        <taxon>Pseudomonadota</taxon>
        <taxon>Betaproteobacteria</taxon>
        <taxon>Burkholderiales</taxon>
        <taxon>Burkholderiaceae</taxon>
        <taxon>Burkholderia</taxon>
    </lineage>
</organism>
<dbReference type="PROSITE" id="PS50110">
    <property type="entry name" value="RESPONSE_REGULATORY"/>
    <property type="match status" value="1"/>
</dbReference>
<protein>
    <submittedName>
        <fullName evidence="6">Response regulator transcription factor</fullName>
    </submittedName>
</protein>
<proteinExistence type="predicted"/>
<dbReference type="InterPro" id="IPR001789">
    <property type="entry name" value="Sig_transdc_resp-reg_receiver"/>
</dbReference>
<gene>
    <name evidence="6" type="ORF">I6H06_27815</name>
</gene>
<dbReference type="SUPFAM" id="SSF46894">
    <property type="entry name" value="C-terminal effector domain of the bipartite response regulators"/>
    <property type="match status" value="1"/>
</dbReference>
<keyword evidence="1" id="KW-0238">DNA-binding</keyword>
<dbReference type="GO" id="GO:0003677">
    <property type="term" value="F:DNA binding"/>
    <property type="evidence" value="ECO:0007669"/>
    <property type="project" value="UniProtKB-KW"/>
</dbReference>
<feature type="region of interest" description="Disordered" evidence="3">
    <location>
        <begin position="256"/>
        <end position="276"/>
    </location>
</feature>
<dbReference type="InterPro" id="IPR016032">
    <property type="entry name" value="Sig_transdc_resp-reg_C-effctor"/>
</dbReference>
<dbReference type="RefSeq" id="WP_015876508.1">
    <property type="nucleotide sequence ID" value="NZ_CP021074.1"/>
</dbReference>
<dbReference type="EMBL" id="CP065601">
    <property type="protein sequence ID" value="QPQ92848.1"/>
    <property type="molecule type" value="Genomic_DNA"/>
</dbReference>
<dbReference type="InterPro" id="IPR051015">
    <property type="entry name" value="EvgA-like"/>
</dbReference>
<feature type="modified residue" description="4-aspartylphosphate" evidence="2">
    <location>
        <position position="53"/>
    </location>
</feature>
<name>A0AAP9Y1S9_BURGL</name>
<dbReference type="Gene3D" id="3.40.50.2300">
    <property type="match status" value="1"/>
</dbReference>
<evidence type="ECO:0000259" key="4">
    <source>
        <dbReference type="PROSITE" id="PS50043"/>
    </source>
</evidence>
<dbReference type="AlphaFoldDB" id="A0AAP9Y1S9"/>
<dbReference type="SUPFAM" id="SSF52172">
    <property type="entry name" value="CheY-like"/>
    <property type="match status" value="1"/>
</dbReference>
<dbReference type="PANTHER" id="PTHR45566:SF1">
    <property type="entry name" value="HTH-TYPE TRANSCRIPTIONAL REGULATOR YHJB-RELATED"/>
    <property type="match status" value="1"/>
</dbReference>
<dbReference type="PROSITE" id="PS50043">
    <property type="entry name" value="HTH_LUXR_2"/>
    <property type="match status" value="1"/>
</dbReference>
<dbReference type="PRINTS" id="PR00038">
    <property type="entry name" value="HTHLUXR"/>
</dbReference>
<dbReference type="Pfam" id="PF00196">
    <property type="entry name" value="GerE"/>
    <property type="match status" value="1"/>
</dbReference>
<keyword evidence="2" id="KW-0597">Phosphoprotein</keyword>
<dbReference type="InterPro" id="IPR000792">
    <property type="entry name" value="Tscrpt_reg_LuxR_C"/>
</dbReference>
<dbReference type="GO" id="GO:0006355">
    <property type="term" value="P:regulation of DNA-templated transcription"/>
    <property type="evidence" value="ECO:0007669"/>
    <property type="project" value="InterPro"/>
</dbReference>
<evidence type="ECO:0000256" key="1">
    <source>
        <dbReference type="ARBA" id="ARBA00023125"/>
    </source>
</evidence>
<dbReference type="GO" id="GO:0000160">
    <property type="term" value="P:phosphorelay signal transduction system"/>
    <property type="evidence" value="ECO:0007669"/>
    <property type="project" value="InterPro"/>
</dbReference>
<sequence>MRFMVLSSDAERRDGLRALLRQIDRHGGHNDAKDWRQAMRLVRQQSFDLIVVDFLSAMRLDDLRALCGACAPTPVAMLVDTTSPAIAPDQFSTGVQGVVPRGMGAHLVIRAFEMVLLGGYYVPPCALNLLDADAAEQRATRRLGSIPLRRQPSIGTLSPRQAQIMRFVHMGNTNKMIARTLGISEGTVKIHLASIFQQLGATNRAAAVAIYNGWLPSHLEVLIAERRGQPRPTLGAPCPIPLRAARSRGKYRPITFDGPHLPMVAEPEPATLKRNT</sequence>
<accession>A0AAP9Y1S9</accession>
<evidence type="ECO:0000259" key="5">
    <source>
        <dbReference type="PROSITE" id="PS50110"/>
    </source>
</evidence>
<dbReference type="PANTHER" id="PTHR45566">
    <property type="entry name" value="HTH-TYPE TRANSCRIPTIONAL REGULATOR YHJB-RELATED"/>
    <property type="match status" value="1"/>
</dbReference>
<reference evidence="6 7" key="1">
    <citation type="submission" date="2020-12" db="EMBL/GenBank/DDBJ databases">
        <title>FDA dAtabase for Regulatory Grade micrObial Sequences (FDA-ARGOS): Supporting development and validation of Infectious Disease Dx tests.</title>
        <authorList>
            <person name="Minogue T."/>
            <person name="Wolcott M."/>
            <person name="Wasieloski L."/>
            <person name="Aguilar W."/>
            <person name="Moore D."/>
            <person name="Jaissle J."/>
            <person name="Tallon L."/>
            <person name="Sadzewicz L."/>
            <person name="Zhao X."/>
            <person name="Boylan J."/>
            <person name="Ott S."/>
            <person name="Bowen H."/>
            <person name="Vavikolanu K."/>
            <person name="Mehta A."/>
            <person name="Aluvathingal J."/>
            <person name="Nadendla S."/>
            <person name="Yan Y."/>
            <person name="Sichtig H."/>
        </authorList>
    </citation>
    <scope>NUCLEOTIDE SEQUENCE [LARGE SCALE GENOMIC DNA]</scope>
    <source>
        <strain evidence="6 7">FDAARGOS_949</strain>
    </source>
</reference>
<evidence type="ECO:0000256" key="3">
    <source>
        <dbReference type="SAM" id="MobiDB-lite"/>
    </source>
</evidence>
<dbReference type="GeneID" id="45695551"/>
<feature type="domain" description="Response regulatory" evidence="5">
    <location>
        <begin position="2"/>
        <end position="116"/>
    </location>
</feature>